<organism evidence="5 6">
    <name type="scientific">Eragrostis curvula</name>
    <name type="common">weeping love grass</name>
    <dbReference type="NCBI Taxonomy" id="38414"/>
    <lineage>
        <taxon>Eukaryota</taxon>
        <taxon>Viridiplantae</taxon>
        <taxon>Streptophyta</taxon>
        <taxon>Embryophyta</taxon>
        <taxon>Tracheophyta</taxon>
        <taxon>Spermatophyta</taxon>
        <taxon>Magnoliopsida</taxon>
        <taxon>Liliopsida</taxon>
        <taxon>Poales</taxon>
        <taxon>Poaceae</taxon>
        <taxon>PACMAD clade</taxon>
        <taxon>Chloridoideae</taxon>
        <taxon>Eragrostideae</taxon>
        <taxon>Eragrostidinae</taxon>
        <taxon>Eragrostis</taxon>
    </lineage>
</organism>
<evidence type="ECO:0000256" key="3">
    <source>
        <dbReference type="SAM" id="MobiDB-lite"/>
    </source>
</evidence>
<name>A0A5J9UBM7_9POAL</name>
<dbReference type="SMART" id="SM00093">
    <property type="entry name" value="SERPIN"/>
    <property type="match status" value="1"/>
</dbReference>
<dbReference type="Gene3D" id="2.30.39.10">
    <property type="entry name" value="Alpha-1-antitrypsin, domain 1"/>
    <property type="match status" value="1"/>
</dbReference>
<dbReference type="OrthoDB" id="1063785at2759"/>
<reference evidence="5 6" key="1">
    <citation type="journal article" date="2019" name="Sci. Rep.">
        <title>A high-quality genome of Eragrostis curvula grass provides insights into Poaceae evolution and supports new strategies to enhance forage quality.</title>
        <authorList>
            <person name="Carballo J."/>
            <person name="Santos B.A.C.M."/>
            <person name="Zappacosta D."/>
            <person name="Garbus I."/>
            <person name="Selva J.P."/>
            <person name="Gallo C.A."/>
            <person name="Diaz A."/>
            <person name="Albertini E."/>
            <person name="Caccamo M."/>
            <person name="Echenique V."/>
        </authorList>
    </citation>
    <scope>NUCLEOTIDE SEQUENCE [LARGE SCALE GENOMIC DNA]</scope>
    <source>
        <strain evidence="6">cv. Victoria</strain>
        <tissue evidence="5">Leaf</tissue>
    </source>
</reference>
<dbReference type="PANTHER" id="PTHR11461">
    <property type="entry name" value="SERINE PROTEASE INHIBITOR, SERPIN"/>
    <property type="match status" value="1"/>
</dbReference>
<evidence type="ECO:0000313" key="5">
    <source>
        <dbReference type="EMBL" id="TVU20956.1"/>
    </source>
</evidence>
<feature type="non-terminal residue" evidence="5">
    <location>
        <position position="1"/>
    </location>
</feature>
<accession>A0A5J9UBM7</accession>
<comment type="similarity">
    <text evidence="1 2">Belongs to the serpin family.</text>
</comment>
<protein>
    <recommendedName>
        <fullName evidence="4">Serpin domain-containing protein</fullName>
    </recommendedName>
</protein>
<dbReference type="PANTHER" id="PTHR11461:SF379">
    <property type="entry name" value="SERPIN DOMAIN-CONTAINING PROTEIN"/>
    <property type="match status" value="1"/>
</dbReference>
<proteinExistence type="inferred from homology"/>
<dbReference type="InterPro" id="IPR000215">
    <property type="entry name" value="Serpin_fam"/>
</dbReference>
<evidence type="ECO:0000313" key="6">
    <source>
        <dbReference type="Proteomes" id="UP000324897"/>
    </source>
</evidence>
<dbReference type="CDD" id="cd02043">
    <property type="entry name" value="serpinP_plants"/>
    <property type="match status" value="1"/>
</dbReference>
<evidence type="ECO:0000259" key="4">
    <source>
        <dbReference type="SMART" id="SM00093"/>
    </source>
</evidence>
<evidence type="ECO:0000256" key="2">
    <source>
        <dbReference type="RuleBase" id="RU000411"/>
    </source>
</evidence>
<feature type="region of interest" description="Disordered" evidence="3">
    <location>
        <begin position="1"/>
        <end position="35"/>
    </location>
</feature>
<dbReference type="InterPro" id="IPR023796">
    <property type="entry name" value="Serpin_dom"/>
</dbReference>
<dbReference type="InterPro" id="IPR036186">
    <property type="entry name" value="Serpin_sf"/>
</dbReference>
<keyword evidence="6" id="KW-1185">Reference proteome</keyword>
<dbReference type="GO" id="GO:0004867">
    <property type="term" value="F:serine-type endopeptidase inhibitor activity"/>
    <property type="evidence" value="ECO:0007669"/>
    <property type="project" value="InterPro"/>
</dbReference>
<feature type="domain" description="Serpin" evidence="4">
    <location>
        <begin position="43"/>
        <end position="432"/>
    </location>
</feature>
<dbReference type="AlphaFoldDB" id="A0A5J9UBM7"/>
<evidence type="ECO:0000256" key="1">
    <source>
        <dbReference type="ARBA" id="ARBA00009500"/>
    </source>
</evidence>
<dbReference type="GO" id="GO:0005615">
    <property type="term" value="C:extracellular space"/>
    <property type="evidence" value="ECO:0007669"/>
    <property type="project" value="InterPro"/>
</dbReference>
<dbReference type="Proteomes" id="UP000324897">
    <property type="component" value="Unassembled WGS sequence"/>
</dbReference>
<dbReference type="InterPro" id="IPR042185">
    <property type="entry name" value="Serpin_sf_2"/>
</dbReference>
<dbReference type="EMBL" id="RWGY01000026">
    <property type="protein sequence ID" value="TVU20956.1"/>
    <property type="molecule type" value="Genomic_DNA"/>
</dbReference>
<gene>
    <name evidence="5" type="ORF">EJB05_30562</name>
</gene>
<dbReference type="SUPFAM" id="SSF56574">
    <property type="entry name" value="Serpins"/>
    <property type="match status" value="1"/>
</dbReference>
<dbReference type="Gene3D" id="3.30.497.10">
    <property type="entry name" value="Antithrombin, subunit I, domain 2"/>
    <property type="match status" value="1"/>
</dbReference>
<dbReference type="Pfam" id="PF00079">
    <property type="entry name" value="Serpin"/>
    <property type="match status" value="1"/>
</dbReference>
<sequence>MEKETARKSTKKVRLADETSLTVARPSKKARQDPGSGLTAFALRLVKQFAKGDGEGKVKNLVFSPLSIYAALTLVAAGARGETLDELLNLLGAESRDELAEFVRQAAESALTDCSEWGGPLIAYACGVWHERTFTLNSVYRRPRCAPSISWERDPNGSTPFAEEAREEINNWVSNATNKLIPTILPEGSMHSRTTLVLGNAIYFKGMWSKPFAEKDTRKKRFYRLDGSHVRAPFMHSRMNQFVEEHDGFKVLKLPYLMEHPDPRRGRLQFPHEGTRFSMCIFLPDARDGLPSLLDKIEFNPSFMQDNLEEESVKVGEFRLPKFKLSFFSQMEDVLKEMGIEAAFEETKAEFPDMLEGEGGDGLFLEHVFHKAVIEVNEEGTEAAASTMCVMARKCAPRIRKPVDFIADHPFAFFLMEQDSGAIVFMGQVLDPTESE</sequence>
<comment type="caution">
    <text evidence="5">The sequence shown here is derived from an EMBL/GenBank/DDBJ whole genome shotgun (WGS) entry which is preliminary data.</text>
</comment>
<dbReference type="Gramene" id="TVU20956">
    <property type="protein sequence ID" value="TVU20956"/>
    <property type="gene ID" value="EJB05_30562"/>
</dbReference>
<dbReference type="InterPro" id="IPR042178">
    <property type="entry name" value="Serpin_sf_1"/>
</dbReference>